<name>A0A1I6P3N3_9EURY</name>
<keyword evidence="1" id="KW-1133">Transmembrane helix</keyword>
<organism evidence="2 3">
    <name type="scientific">Halostagnicola kamekurae</name>
    <dbReference type="NCBI Taxonomy" id="619731"/>
    <lineage>
        <taxon>Archaea</taxon>
        <taxon>Methanobacteriati</taxon>
        <taxon>Methanobacteriota</taxon>
        <taxon>Stenosarchaea group</taxon>
        <taxon>Halobacteria</taxon>
        <taxon>Halobacteriales</taxon>
        <taxon>Natrialbaceae</taxon>
        <taxon>Halostagnicola</taxon>
    </lineage>
</organism>
<evidence type="ECO:0000313" key="3">
    <source>
        <dbReference type="Proteomes" id="UP000199199"/>
    </source>
</evidence>
<evidence type="ECO:0000256" key="1">
    <source>
        <dbReference type="SAM" id="Phobius"/>
    </source>
</evidence>
<dbReference type="InterPro" id="IPR036390">
    <property type="entry name" value="WH_DNA-bd_sf"/>
</dbReference>
<gene>
    <name evidence="2" type="ORF">SAMN04488556_0295</name>
</gene>
<dbReference type="Proteomes" id="UP000199199">
    <property type="component" value="Unassembled WGS sequence"/>
</dbReference>
<proteinExistence type="predicted"/>
<sequence>MTGKISMGRLFSRDSDTTFERSETPQVVCLDDEHADEVLGALQSETAQSAFRALNREPMAAAELADELEVSVQTIGYHLEKLIDANLIEHHETVYSEKGREMVVYGPATEPTMLFFGTSDDRRALESAFREYASVLGLGAVVLAIRAVLSPLEPLFDWL</sequence>
<dbReference type="Gene3D" id="1.10.10.10">
    <property type="entry name" value="Winged helix-like DNA-binding domain superfamily/Winged helix DNA-binding domain"/>
    <property type="match status" value="1"/>
</dbReference>
<dbReference type="EMBL" id="FOZS01000001">
    <property type="protein sequence ID" value="SFS34698.1"/>
    <property type="molecule type" value="Genomic_DNA"/>
</dbReference>
<accession>A0A1I6P3N3</accession>
<protein>
    <submittedName>
        <fullName evidence="2">Helix-turn-helix domain-containing protein</fullName>
    </submittedName>
</protein>
<feature type="transmembrane region" description="Helical" evidence="1">
    <location>
        <begin position="132"/>
        <end position="149"/>
    </location>
</feature>
<dbReference type="SUPFAM" id="SSF46785">
    <property type="entry name" value="Winged helix' DNA-binding domain"/>
    <property type="match status" value="1"/>
</dbReference>
<reference evidence="3" key="1">
    <citation type="submission" date="2016-10" db="EMBL/GenBank/DDBJ databases">
        <authorList>
            <person name="Varghese N."/>
            <person name="Submissions S."/>
        </authorList>
    </citation>
    <scope>NUCLEOTIDE SEQUENCE [LARGE SCALE GENOMIC DNA]</scope>
    <source>
        <strain evidence="3">DSM 22427</strain>
    </source>
</reference>
<keyword evidence="1" id="KW-0472">Membrane</keyword>
<dbReference type="InterPro" id="IPR011991">
    <property type="entry name" value="ArsR-like_HTH"/>
</dbReference>
<dbReference type="CDD" id="cd00090">
    <property type="entry name" value="HTH_ARSR"/>
    <property type="match status" value="1"/>
</dbReference>
<dbReference type="AlphaFoldDB" id="A0A1I6P3N3"/>
<evidence type="ECO:0000313" key="2">
    <source>
        <dbReference type="EMBL" id="SFS34698.1"/>
    </source>
</evidence>
<dbReference type="PANTHER" id="PTHR43132:SF2">
    <property type="entry name" value="ARSENICAL RESISTANCE OPERON REPRESSOR ARSR-RELATED"/>
    <property type="match status" value="1"/>
</dbReference>
<keyword evidence="3" id="KW-1185">Reference proteome</keyword>
<keyword evidence="1" id="KW-0812">Transmembrane</keyword>
<dbReference type="InterPro" id="IPR051011">
    <property type="entry name" value="Metal_resp_trans_reg"/>
</dbReference>
<dbReference type="PANTHER" id="PTHR43132">
    <property type="entry name" value="ARSENICAL RESISTANCE OPERON REPRESSOR ARSR-RELATED"/>
    <property type="match status" value="1"/>
</dbReference>
<dbReference type="InterPro" id="IPR036388">
    <property type="entry name" value="WH-like_DNA-bd_sf"/>
</dbReference>
<dbReference type="Pfam" id="PF12840">
    <property type="entry name" value="HTH_20"/>
    <property type="match status" value="1"/>
</dbReference>